<evidence type="ECO:0000313" key="2">
    <source>
        <dbReference type="EMBL" id="MBW3131050.1"/>
    </source>
</evidence>
<dbReference type="Proteomes" id="UP000826188">
    <property type="component" value="Unassembled WGS sequence"/>
</dbReference>
<name>A0ABS6X5S4_9BACT</name>
<dbReference type="InterPro" id="IPR056077">
    <property type="entry name" value="DUF7660"/>
</dbReference>
<dbReference type="EMBL" id="JAHWGL010000154">
    <property type="protein sequence ID" value="MBW3131050.1"/>
    <property type="molecule type" value="Genomic_DNA"/>
</dbReference>
<proteinExistence type="predicted"/>
<organism evidence="2 3">
    <name type="scientific">Hymenobacter profundi</name>
    <dbReference type="NCBI Taxonomy" id="1982110"/>
    <lineage>
        <taxon>Bacteria</taxon>
        <taxon>Pseudomonadati</taxon>
        <taxon>Bacteroidota</taxon>
        <taxon>Cytophagia</taxon>
        <taxon>Cytophagales</taxon>
        <taxon>Hymenobacteraceae</taxon>
        <taxon>Hymenobacter</taxon>
    </lineage>
</organism>
<keyword evidence="3" id="KW-1185">Reference proteome</keyword>
<reference evidence="2 3" key="1">
    <citation type="submission" date="2021-07" db="EMBL/GenBank/DDBJ databases">
        <title>Hymenobacter profundi sp. nov., isolated from deep-sea water.</title>
        <authorList>
            <person name="Kim M.K."/>
        </authorList>
    </citation>
    <scope>NUCLEOTIDE SEQUENCE [LARGE SCALE GENOMIC DNA]</scope>
    <source>
        <strain evidence="2 3">M2</strain>
    </source>
</reference>
<dbReference type="Pfam" id="PF24693">
    <property type="entry name" value="DUF7660"/>
    <property type="match status" value="1"/>
</dbReference>
<accession>A0ABS6X5S4</accession>
<dbReference type="RefSeq" id="WP_219161637.1">
    <property type="nucleotide sequence ID" value="NZ_JAHWGL010000154.1"/>
</dbReference>
<evidence type="ECO:0000259" key="1">
    <source>
        <dbReference type="Pfam" id="PF24693"/>
    </source>
</evidence>
<feature type="domain" description="DUF7660" evidence="1">
    <location>
        <begin position="13"/>
        <end position="85"/>
    </location>
</feature>
<gene>
    <name evidence="2" type="ORF">KYK14_21000</name>
</gene>
<protein>
    <recommendedName>
        <fullName evidence="1">DUF7660 domain-containing protein</fullName>
    </recommendedName>
</protein>
<sequence>MSIDFNEINVTDRKSFIEFLFVLQQELISNADEWENKNLSDYLEAVSRYAEDIDGFYLNTGQEVDAEQASWKLFADILKGASIYE</sequence>
<evidence type="ECO:0000313" key="3">
    <source>
        <dbReference type="Proteomes" id="UP000826188"/>
    </source>
</evidence>
<comment type="caution">
    <text evidence="2">The sequence shown here is derived from an EMBL/GenBank/DDBJ whole genome shotgun (WGS) entry which is preliminary data.</text>
</comment>